<accession>A0A841C7P2</accession>
<keyword evidence="1" id="KW-0812">Transmembrane</keyword>
<feature type="transmembrane region" description="Helical" evidence="1">
    <location>
        <begin position="236"/>
        <end position="262"/>
    </location>
</feature>
<reference evidence="2 3" key="1">
    <citation type="submission" date="2020-08" db="EMBL/GenBank/DDBJ databases">
        <title>Genomic Encyclopedia of Type Strains, Phase IV (KMG-IV): sequencing the most valuable type-strain genomes for metagenomic binning, comparative biology and taxonomic classification.</title>
        <authorList>
            <person name="Goeker M."/>
        </authorList>
    </citation>
    <scope>NUCLEOTIDE SEQUENCE [LARGE SCALE GENOMIC DNA]</scope>
    <source>
        <strain evidence="2 3">DSM 14925</strain>
    </source>
</reference>
<name>A0A841C7P2_9LACT</name>
<evidence type="ECO:0000256" key="1">
    <source>
        <dbReference type="SAM" id="Phobius"/>
    </source>
</evidence>
<comment type="caution">
    <text evidence="2">The sequence shown here is derived from an EMBL/GenBank/DDBJ whole genome shotgun (WGS) entry which is preliminary data.</text>
</comment>
<keyword evidence="3" id="KW-1185">Reference proteome</keyword>
<evidence type="ECO:0008006" key="4">
    <source>
        <dbReference type="Google" id="ProtNLM"/>
    </source>
</evidence>
<sequence>MARNYNLEELRALSSAFGEKESQTKFNTFIFLPFGISMGTFYIFLTPLIPFKSPIDFVLVIFGLLFGGLGALFGWRQLLPQIVERDYQRKQFNEKHRFVNTLTQLMVDEQRSVWLCLKSVSERVDGQFKTDLEILVARLKNPDEAETRASFSEFSARYKDDIFFVQYVDELSSSFLEGRGNFKTLQELKDSYNDIKLKQEAFYTRKKAVLSMAFKVYFSLLGFVMVFHFLPPIASVYAPVFSHSILGWIDFSLFYVIMLWFFNKLSIGFFDDNLLQMQK</sequence>
<keyword evidence="1" id="KW-0472">Membrane</keyword>
<organism evidence="2 3">
    <name type="scientific">Lactovum miscens</name>
    <dbReference type="NCBI Taxonomy" id="190387"/>
    <lineage>
        <taxon>Bacteria</taxon>
        <taxon>Bacillati</taxon>
        <taxon>Bacillota</taxon>
        <taxon>Bacilli</taxon>
        <taxon>Lactobacillales</taxon>
        <taxon>Streptococcaceae</taxon>
        <taxon>Lactovum</taxon>
    </lineage>
</organism>
<feature type="transmembrane region" description="Helical" evidence="1">
    <location>
        <begin position="57"/>
        <end position="75"/>
    </location>
</feature>
<dbReference type="RefSeq" id="WP_183538967.1">
    <property type="nucleotide sequence ID" value="NZ_JACHHV010000005.1"/>
</dbReference>
<gene>
    <name evidence="2" type="ORF">HNQ37_000484</name>
</gene>
<feature type="transmembrane region" description="Helical" evidence="1">
    <location>
        <begin position="208"/>
        <end position="230"/>
    </location>
</feature>
<keyword evidence="1" id="KW-1133">Transmembrane helix</keyword>
<protein>
    <recommendedName>
        <fullName evidence="4">Type II secretion system protein GspF domain-containing protein</fullName>
    </recommendedName>
</protein>
<evidence type="ECO:0000313" key="2">
    <source>
        <dbReference type="EMBL" id="MBB5887612.1"/>
    </source>
</evidence>
<dbReference type="Proteomes" id="UP000562464">
    <property type="component" value="Unassembled WGS sequence"/>
</dbReference>
<feature type="transmembrane region" description="Helical" evidence="1">
    <location>
        <begin position="26"/>
        <end position="45"/>
    </location>
</feature>
<proteinExistence type="predicted"/>
<dbReference type="AlphaFoldDB" id="A0A841C7P2"/>
<dbReference type="EMBL" id="JACHHV010000005">
    <property type="protein sequence ID" value="MBB5887612.1"/>
    <property type="molecule type" value="Genomic_DNA"/>
</dbReference>
<evidence type="ECO:0000313" key="3">
    <source>
        <dbReference type="Proteomes" id="UP000562464"/>
    </source>
</evidence>